<dbReference type="GO" id="GO:0005743">
    <property type="term" value="C:mitochondrial inner membrane"/>
    <property type="evidence" value="ECO:0007669"/>
    <property type="project" value="UniProtKB-SubCell"/>
</dbReference>
<comment type="function">
    <text evidence="3">Required for mitochondrial cytochrome c oxidase (COX) assembly and respiration.</text>
</comment>
<accession>A0A9P3PH18</accession>
<keyword evidence="3" id="KW-0999">Mitochondrion inner membrane</keyword>
<keyword evidence="3" id="KW-0143">Chaperone</keyword>
<proteinExistence type="inferred from homology"/>
<comment type="subcellular location">
    <subcellularLocation>
        <location evidence="3">Mitochondrion inner membrane</location>
    </subcellularLocation>
</comment>
<dbReference type="Pfam" id="PF08583">
    <property type="entry name" value="Cmc1"/>
    <property type="match status" value="1"/>
</dbReference>
<keyword evidence="3" id="KW-0496">Mitochondrion</keyword>
<name>A0A9P3PH18_LYOSH</name>
<comment type="caution">
    <text evidence="5">The sequence shown here is derived from an EMBL/GenBank/DDBJ whole genome shotgun (WGS) entry which is preliminary data.</text>
</comment>
<organism evidence="5 6">
    <name type="scientific">Lyophyllum shimeji</name>
    <name type="common">Hon-shimeji</name>
    <name type="synonym">Tricholoma shimeji</name>
    <dbReference type="NCBI Taxonomy" id="47721"/>
    <lineage>
        <taxon>Eukaryota</taxon>
        <taxon>Fungi</taxon>
        <taxon>Dikarya</taxon>
        <taxon>Basidiomycota</taxon>
        <taxon>Agaricomycotina</taxon>
        <taxon>Agaricomycetes</taxon>
        <taxon>Agaricomycetidae</taxon>
        <taxon>Agaricales</taxon>
        <taxon>Tricholomatineae</taxon>
        <taxon>Lyophyllaceae</taxon>
        <taxon>Lyophyllum</taxon>
    </lineage>
</organism>
<evidence type="ECO:0000256" key="2">
    <source>
        <dbReference type="ARBA" id="ARBA00023157"/>
    </source>
</evidence>
<evidence type="ECO:0000256" key="4">
    <source>
        <dbReference type="SAM" id="MobiDB-lite"/>
    </source>
</evidence>
<evidence type="ECO:0000256" key="1">
    <source>
        <dbReference type="ARBA" id="ARBA00007347"/>
    </source>
</evidence>
<keyword evidence="6" id="KW-1185">Reference proteome</keyword>
<dbReference type="Proteomes" id="UP001063166">
    <property type="component" value="Unassembled WGS sequence"/>
</dbReference>
<evidence type="ECO:0000313" key="5">
    <source>
        <dbReference type="EMBL" id="GLB35309.1"/>
    </source>
</evidence>
<dbReference type="AlphaFoldDB" id="A0A9P3PH18"/>
<dbReference type="InterPro" id="IPR013892">
    <property type="entry name" value="Cyt_c_biogenesis_Cmc1-like"/>
</dbReference>
<comment type="similarity">
    <text evidence="1 3">Belongs to the CMC family.</text>
</comment>
<evidence type="ECO:0000256" key="3">
    <source>
        <dbReference type="RuleBase" id="RU364104"/>
    </source>
</evidence>
<gene>
    <name evidence="5" type="ORF">LshimejAT787_0208740</name>
</gene>
<feature type="compositionally biased region" description="Basic and acidic residues" evidence="4">
    <location>
        <begin position="53"/>
        <end position="71"/>
    </location>
</feature>
<protein>
    <recommendedName>
        <fullName evidence="3">COX assembly mitochondrial protein</fullName>
    </recommendedName>
</protein>
<dbReference type="EMBL" id="BRPK01000002">
    <property type="protein sequence ID" value="GLB35309.1"/>
    <property type="molecule type" value="Genomic_DNA"/>
</dbReference>
<keyword evidence="2" id="KW-1015">Disulfide bond</keyword>
<reference evidence="5" key="1">
    <citation type="submission" date="2022-07" db="EMBL/GenBank/DDBJ databases">
        <title>The genome of Lyophyllum shimeji provides insight into the initial evolution of ectomycorrhizal fungal genome.</title>
        <authorList>
            <person name="Kobayashi Y."/>
            <person name="Shibata T."/>
            <person name="Hirakawa H."/>
            <person name="Shigenobu S."/>
            <person name="Nishiyama T."/>
            <person name="Yamada A."/>
            <person name="Hasebe M."/>
            <person name="Kawaguchi M."/>
        </authorList>
    </citation>
    <scope>NUCLEOTIDE SEQUENCE</scope>
    <source>
        <strain evidence="5">AT787</strain>
    </source>
</reference>
<dbReference type="OrthoDB" id="532630at2759"/>
<sequence>MHPQLSDKKIVCKDFIEALENCHTSAWARFTGGCNELKHELNRCLRAERVARSSRNRESAKERRAKTEQAWKEFNQI</sequence>
<keyword evidence="3" id="KW-0472">Membrane</keyword>
<evidence type="ECO:0000313" key="6">
    <source>
        <dbReference type="Proteomes" id="UP001063166"/>
    </source>
</evidence>
<feature type="region of interest" description="Disordered" evidence="4">
    <location>
        <begin position="53"/>
        <end position="77"/>
    </location>
</feature>